<proteinExistence type="inferred from homology"/>
<dbReference type="PANTHER" id="PTHR30429">
    <property type="entry name" value="D-METHIONINE-BINDING LIPOPROTEIN METQ"/>
    <property type="match status" value="1"/>
</dbReference>
<name>A0A7G9B497_9FIRM</name>
<evidence type="ECO:0000256" key="7">
    <source>
        <dbReference type="SAM" id="SignalP"/>
    </source>
</evidence>
<reference evidence="8 9" key="1">
    <citation type="submission" date="2020-08" db="EMBL/GenBank/DDBJ databases">
        <authorList>
            <person name="Liu C."/>
            <person name="Sun Q."/>
        </authorList>
    </citation>
    <scope>NUCLEOTIDE SEQUENCE [LARGE SCALE GENOMIC DNA]</scope>
    <source>
        <strain evidence="8 9">NSJ-62</strain>
    </source>
</reference>
<dbReference type="RefSeq" id="WP_187332979.1">
    <property type="nucleotide sequence ID" value="NZ_CP060490.1"/>
</dbReference>
<dbReference type="KEGG" id="ohi:H8790_13215"/>
<dbReference type="AlphaFoldDB" id="A0A7G9B497"/>
<evidence type="ECO:0000256" key="2">
    <source>
        <dbReference type="ARBA" id="ARBA00008973"/>
    </source>
</evidence>
<sequence length="284" mass="30767">MKNKMIRMTAAALLLALSLTGCGTAASGSASSGASTDSLQTIKIGVTAISQITYEAIESRFADKGYQTEFVMFDSNPVVLEACAAGEVDMALGQHARYVQTYNENNGSDLTMVKPYGYYTGIGLYSEKYTAIDEIPDGAQIAIMNDAQNMSIALMILRDAGLIELDESVDTYTTADITANPKNLQIIDMDQAQTVAALTDMDAACVFFTHMSNAGKDPASYIVRDSVMINYPMGAIVRGEDAQSDWAVAYAECFKEQSVRDAIDEQLPGVFAFYESDDQVTFDY</sequence>
<evidence type="ECO:0000313" key="9">
    <source>
        <dbReference type="Proteomes" id="UP000515960"/>
    </source>
</evidence>
<dbReference type="Pfam" id="PF03180">
    <property type="entry name" value="Lipoprotein_9"/>
    <property type="match status" value="1"/>
</dbReference>
<comment type="similarity">
    <text evidence="2">Belongs to the NlpA lipoprotein family.</text>
</comment>
<organism evidence="8 9">
    <name type="scientific">Oscillibacter hominis</name>
    <dbReference type="NCBI Taxonomy" id="2763056"/>
    <lineage>
        <taxon>Bacteria</taxon>
        <taxon>Bacillati</taxon>
        <taxon>Bacillota</taxon>
        <taxon>Clostridia</taxon>
        <taxon>Eubacteriales</taxon>
        <taxon>Oscillospiraceae</taxon>
        <taxon>Oscillibacter</taxon>
    </lineage>
</organism>
<dbReference type="GO" id="GO:0016020">
    <property type="term" value="C:membrane"/>
    <property type="evidence" value="ECO:0007669"/>
    <property type="project" value="UniProtKB-SubCell"/>
</dbReference>
<keyword evidence="6" id="KW-0449">Lipoprotein</keyword>
<feature type="signal peptide" evidence="7">
    <location>
        <begin position="1"/>
        <end position="25"/>
    </location>
</feature>
<evidence type="ECO:0000256" key="1">
    <source>
        <dbReference type="ARBA" id="ARBA00004635"/>
    </source>
</evidence>
<dbReference type="Proteomes" id="UP000515960">
    <property type="component" value="Chromosome"/>
</dbReference>
<keyword evidence="9" id="KW-1185">Reference proteome</keyword>
<keyword evidence="3 7" id="KW-0732">Signal</keyword>
<evidence type="ECO:0000256" key="4">
    <source>
        <dbReference type="ARBA" id="ARBA00023136"/>
    </source>
</evidence>
<evidence type="ECO:0000256" key="6">
    <source>
        <dbReference type="ARBA" id="ARBA00023288"/>
    </source>
</evidence>
<protein>
    <submittedName>
        <fullName evidence="8">Methionine-binding protein</fullName>
    </submittedName>
</protein>
<accession>A0A7G9B497</accession>
<dbReference type="Gene3D" id="3.40.190.10">
    <property type="entry name" value="Periplasmic binding protein-like II"/>
    <property type="match status" value="2"/>
</dbReference>
<evidence type="ECO:0000313" key="8">
    <source>
        <dbReference type="EMBL" id="QNL44378.1"/>
    </source>
</evidence>
<comment type="subcellular location">
    <subcellularLocation>
        <location evidence="1">Membrane</location>
        <topology evidence="1">Lipid-anchor</topology>
    </subcellularLocation>
</comment>
<dbReference type="PANTHER" id="PTHR30429:SF0">
    <property type="entry name" value="METHIONINE-BINDING LIPOPROTEIN METQ"/>
    <property type="match status" value="1"/>
</dbReference>
<keyword evidence="4" id="KW-0472">Membrane</keyword>
<dbReference type="InterPro" id="IPR004872">
    <property type="entry name" value="Lipoprotein_NlpA"/>
</dbReference>
<keyword evidence="5" id="KW-0564">Palmitate</keyword>
<evidence type="ECO:0000256" key="5">
    <source>
        <dbReference type="ARBA" id="ARBA00023139"/>
    </source>
</evidence>
<dbReference type="EMBL" id="CP060490">
    <property type="protein sequence ID" value="QNL44378.1"/>
    <property type="molecule type" value="Genomic_DNA"/>
</dbReference>
<dbReference type="SUPFAM" id="SSF53850">
    <property type="entry name" value="Periplasmic binding protein-like II"/>
    <property type="match status" value="1"/>
</dbReference>
<evidence type="ECO:0000256" key="3">
    <source>
        <dbReference type="ARBA" id="ARBA00022729"/>
    </source>
</evidence>
<feature type="chain" id="PRO_5028979495" evidence="7">
    <location>
        <begin position="26"/>
        <end position="284"/>
    </location>
</feature>
<gene>
    <name evidence="8" type="ORF">H8790_13215</name>
</gene>
<dbReference type="PROSITE" id="PS51257">
    <property type="entry name" value="PROKAR_LIPOPROTEIN"/>
    <property type="match status" value="1"/>
</dbReference>